<feature type="compositionally biased region" description="Low complexity" evidence="2">
    <location>
        <begin position="1"/>
        <end position="14"/>
    </location>
</feature>
<evidence type="ECO:0000313" key="4">
    <source>
        <dbReference type="Proteomes" id="UP000747399"/>
    </source>
</evidence>
<feature type="compositionally biased region" description="Low complexity" evidence="2">
    <location>
        <begin position="220"/>
        <end position="232"/>
    </location>
</feature>
<dbReference type="PANTHER" id="PTHR12829:SF2">
    <property type="entry name" value="N6-ADENOSINE-METHYLTRANSFERASE MT-A70-LIKE"/>
    <property type="match status" value="1"/>
</dbReference>
<proteinExistence type="inferred from homology"/>
<dbReference type="PROSITE" id="PS51143">
    <property type="entry name" value="MT_A70"/>
    <property type="match status" value="1"/>
</dbReference>
<name>A0A8J4B0V8_9CHLO</name>
<feature type="compositionally biased region" description="Pro residues" evidence="2">
    <location>
        <begin position="347"/>
        <end position="371"/>
    </location>
</feature>
<keyword evidence="4" id="KW-1185">Reference proteome</keyword>
<dbReference type="Gene3D" id="3.40.50.150">
    <property type="entry name" value="Vaccinia Virus protein VP39"/>
    <property type="match status" value="1"/>
</dbReference>
<reference evidence="3" key="1">
    <citation type="journal article" date="2021" name="Proc. Natl. Acad. Sci. U.S.A.">
        <title>Three genomes in the algal genus Volvox reveal the fate of a haploid sex-determining region after a transition to homothallism.</title>
        <authorList>
            <person name="Yamamoto K."/>
            <person name="Hamaji T."/>
            <person name="Kawai-Toyooka H."/>
            <person name="Matsuzaki R."/>
            <person name="Takahashi F."/>
            <person name="Nishimura Y."/>
            <person name="Kawachi M."/>
            <person name="Noguchi H."/>
            <person name="Minakuchi Y."/>
            <person name="Umen J.G."/>
            <person name="Toyoda A."/>
            <person name="Nozaki H."/>
        </authorList>
    </citation>
    <scope>NUCLEOTIDE SEQUENCE</scope>
    <source>
        <strain evidence="3">NIES-3780</strain>
    </source>
</reference>
<dbReference type="PANTHER" id="PTHR12829">
    <property type="entry name" value="N6-ADENOSINE-METHYLTRANSFERASE"/>
    <property type="match status" value="1"/>
</dbReference>
<feature type="compositionally biased region" description="Basic and acidic residues" evidence="2">
    <location>
        <begin position="15"/>
        <end position="24"/>
    </location>
</feature>
<dbReference type="Pfam" id="PF05063">
    <property type="entry name" value="MT-A70"/>
    <property type="match status" value="1"/>
</dbReference>
<feature type="region of interest" description="Disordered" evidence="2">
    <location>
        <begin position="1"/>
        <end position="24"/>
    </location>
</feature>
<dbReference type="EMBL" id="BNCO01000010">
    <property type="protein sequence ID" value="GIL51267.1"/>
    <property type="molecule type" value="Genomic_DNA"/>
</dbReference>
<feature type="compositionally biased region" description="Low complexity" evidence="2">
    <location>
        <begin position="176"/>
        <end position="212"/>
    </location>
</feature>
<accession>A0A8J4B0V8</accession>
<sequence length="763" mass="82051">METTTENAAANEPTPEQRQEQERKEVRERIRLLREKLVYRCRDLSKWKYNTPASVEVPREPAKAEAEKTLFNIITGCLFDPTTLIPVDVQALHKKILADPAGERYEAALSALGLSTPEPLVHKLSSISFKFGNSEFSCLKIGQLAFADGVRMYVTRVDRPALTRLTGIDDPDRQKQQQGQAQGQGQQQQGQGHAGTAQPGQGQAQQQSQAPGGNMGVLPGHQQGQSGQVGQQQGQGQGLMMMGGQGTPGALPGGPMGMGLMPDGGMGVMPPLGPAGMMGLSGAMMGPGVGAATGGGGGPGGGFGMGPMGPGGFVGAARPPGAGGMMGFPGGGGGMMGGAAGGGPMGHPVPPPMPPMIPPPDASSMPPPPPMGQQQQQQQQPDSKRPRTEPGGKAGPGQAQGAGGGGGGGGGMLDLDELLNKRSVKEKVKVEKGAEVLDILAKPTARESARVQHFRTAGGPAIREHCPHLTKDECRRVNGTPVACHRLHFFRVVQPHTDISLGNCSYLDTCRNMRTCKYVHYRPDPEPDVPGMGAEIARLRASVPKYLQALQEPQWINCDVRSFDMTVLGKFGVIMADPPWEIHQDLPYGTMKDDEMLNLNIGCLQDNGVIFVWVTGRAMELARECLAKWGYRRVDELIWVKTNQLQRLIRTGRTGHWLNHSKEHCLVGIKGNPQLNRYVDCDVVVAEVRETSRKPDEMYPLLERLSPGTRKLEIFARKHNLAPGWVGLGNQLESINIVEPDLIQRFKERYGYEPSPKSRGYVA</sequence>
<evidence type="ECO:0000313" key="3">
    <source>
        <dbReference type="EMBL" id="GIL51267.1"/>
    </source>
</evidence>
<dbReference type="GO" id="GO:0036396">
    <property type="term" value="C:RNA N6-methyladenosine methyltransferase complex"/>
    <property type="evidence" value="ECO:0007669"/>
    <property type="project" value="TreeGrafter"/>
</dbReference>
<dbReference type="GO" id="GO:0005634">
    <property type="term" value="C:nucleus"/>
    <property type="evidence" value="ECO:0007669"/>
    <property type="project" value="TreeGrafter"/>
</dbReference>
<dbReference type="InterPro" id="IPR029063">
    <property type="entry name" value="SAM-dependent_MTases_sf"/>
</dbReference>
<dbReference type="InterPro" id="IPR007757">
    <property type="entry name" value="MT-A70-like"/>
</dbReference>
<feature type="region of interest" description="Disordered" evidence="2">
    <location>
        <begin position="164"/>
        <end position="253"/>
    </location>
</feature>
<dbReference type="GO" id="GO:0008168">
    <property type="term" value="F:methyltransferase activity"/>
    <property type="evidence" value="ECO:0007669"/>
    <property type="project" value="TreeGrafter"/>
</dbReference>
<dbReference type="SUPFAM" id="SSF53335">
    <property type="entry name" value="S-adenosyl-L-methionine-dependent methyltransferases"/>
    <property type="match status" value="1"/>
</dbReference>
<comment type="similarity">
    <text evidence="1">Belongs to the MT-A70-like family.</text>
</comment>
<organism evidence="3 4">
    <name type="scientific">Volvox africanus</name>
    <dbReference type="NCBI Taxonomy" id="51714"/>
    <lineage>
        <taxon>Eukaryota</taxon>
        <taxon>Viridiplantae</taxon>
        <taxon>Chlorophyta</taxon>
        <taxon>core chlorophytes</taxon>
        <taxon>Chlorophyceae</taxon>
        <taxon>CS clade</taxon>
        <taxon>Chlamydomonadales</taxon>
        <taxon>Volvocaceae</taxon>
        <taxon>Volvox</taxon>
    </lineage>
</organism>
<evidence type="ECO:0000256" key="1">
    <source>
        <dbReference type="PROSITE-ProRule" id="PRU00489"/>
    </source>
</evidence>
<feature type="compositionally biased region" description="Gly residues" evidence="2">
    <location>
        <begin position="392"/>
        <end position="412"/>
    </location>
</feature>
<feature type="region of interest" description="Disordered" evidence="2">
    <location>
        <begin position="337"/>
        <end position="414"/>
    </location>
</feature>
<protein>
    <submittedName>
        <fullName evidence="3">Uncharacterized protein</fullName>
    </submittedName>
</protein>
<dbReference type="FunFam" id="3.40.50.150:FF:000426">
    <property type="entry name" value="Putative N6-adenosine-methyltransferase"/>
    <property type="match status" value="1"/>
</dbReference>
<feature type="compositionally biased region" description="Gly residues" evidence="2">
    <location>
        <begin position="233"/>
        <end position="253"/>
    </location>
</feature>
<dbReference type="AlphaFoldDB" id="A0A8J4B0V8"/>
<gene>
    <name evidence="3" type="ORF">Vafri_7139</name>
</gene>
<evidence type="ECO:0000256" key="2">
    <source>
        <dbReference type="SAM" id="MobiDB-lite"/>
    </source>
</evidence>
<comment type="caution">
    <text evidence="3">The sequence shown here is derived from an EMBL/GenBank/DDBJ whole genome shotgun (WGS) entry which is preliminary data.</text>
</comment>
<dbReference type="Proteomes" id="UP000747399">
    <property type="component" value="Unassembled WGS sequence"/>
</dbReference>
<feature type="compositionally biased region" description="Low complexity" evidence="2">
    <location>
        <begin position="372"/>
        <end position="381"/>
    </location>
</feature>